<dbReference type="PANTHER" id="PTHR43031:SF1">
    <property type="entry name" value="PYRIDINE NUCLEOTIDE-DISULPHIDE OXIDOREDUCTASE"/>
    <property type="match status" value="1"/>
</dbReference>
<gene>
    <name evidence="2" type="ordered locus">ambt_05990</name>
</gene>
<reference evidence="2 3" key="1">
    <citation type="journal article" date="2011" name="J. Bacteriol.">
        <title>Complete genome sequence of the polycyclic aromatic hydrocarbon-degrading bacterium Alteromonas sp. strain SN2.</title>
        <authorList>
            <person name="Jin H.M."/>
            <person name="Jeong H."/>
            <person name="Moon E.J."/>
            <person name="Math R.K."/>
            <person name="Lee K."/>
            <person name="Kim H.J."/>
            <person name="Jeon C.O."/>
            <person name="Oh T.K."/>
            <person name="Kim J.F."/>
        </authorList>
    </citation>
    <scope>NUCLEOTIDE SEQUENCE [LARGE SCALE GENOMIC DNA]</scope>
    <source>
        <strain evidence="3">JCM 17741 / KACC 18427 / KCTC 11700BP / SN2</strain>
    </source>
</reference>
<sequence>MVENIALSLYSKLIINFQGALMLIDITTRLANIPFPLRCITAKEAMQEISSNHGLLLDVREPAEAASSPVEAALNIPRGVLEMKVIEKCKDAKFPIYIHCASGIRAKLAAEQLMNMGYENVSVVTCSIGDIKQATDA</sequence>
<dbReference type="KEGG" id="alt:ambt_05990"/>
<dbReference type="AlphaFoldDB" id="F5ZBE2"/>
<dbReference type="EMBL" id="CP002339">
    <property type="protein sequence ID" value="AEF02735.1"/>
    <property type="molecule type" value="Genomic_DNA"/>
</dbReference>
<feature type="domain" description="Rhodanese" evidence="1">
    <location>
        <begin position="50"/>
        <end position="136"/>
    </location>
</feature>
<accession>F5ZBE2</accession>
<organism evidence="2 3">
    <name type="scientific">Alteromonas naphthalenivorans</name>
    <dbReference type="NCBI Taxonomy" id="715451"/>
    <lineage>
        <taxon>Bacteria</taxon>
        <taxon>Pseudomonadati</taxon>
        <taxon>Pseudomonadota</taxon>
        <taxon>Gammaproteobacteria</taxon>
        <taxon>Alteromonadales</taxon>
        <taxon>Alteromonadaceae</taxon>
        <taxon>Alteromonas/Salinimonas group</taxon>
        <taxon>Alteromonas</taxon>
    </lineage>
</organism>
<dbReference type="HOGENOM" id="CLU_089574_6_2_6"/>
<dbReference type="Pfam" id="PF00581">
    <property type="entry name" value="Rhodanese"/>
    <property type="match status" value="1"/>
</dbReference>
<dbReference type="InterPro" id="IPR036873">
    <property type="entry name" value="Rhodanese-like_dom_sf"/>
</dbReference>
<dbReference type="SMART" id="SM00450">
    <property type="entry name" value="RHOD"/>
    <property type="match status" value="1"/>
</dbReference>
<evidence type="ECO:0000259" key="1">
    <source>
        <dbReference type="PROSITE" id="PS50206"/>
    </source>
</evidence>
<dbReference type="eggNOG" id="COG0607">
    <property type="taxonomic scope" value="Bacteria"/>
</dbReference>
<dbReference type="PANTHER" id="PTHR43031">
    <property type="entry name" value="FAD-DEPENDENT OXIDOREDUCTASE"/>
    <property type="match status" value="1"/>
</dbReference>
<proteinExistence type="predicted"/>
<evidence type="ECO:0000313" key="2">
    <source>
        <dbReference type="EMBL" id="AEF02735.1"/>
    </source>
</evidence>
<dbReference type="CDD" id="cd00158">
    <property type="entry name" value="RHOD"/>
    <property type="match status" value="1"/>
</dbReference>
<keyword evidence="3" id="KW-1185">Reference proteome</keyword>
<dbReference type="InterPro" id="IPR050229">
    <property type="entry name" value="GlpE_sulfurtransferase"/>
</dbReference>
<dbReference type="Gene3D" id="3.40.250.10">
    <property type="entry name" value="Rhodanese-like domain"/>
    <property type="match status" value="1"/>
</dbReference>
<evidence type="ECO:0000313" key="3">
    <source>
        <dbReference type="Proteomes" id="UP000000683"/>
    </source>
</evidence>
<dbReference type="InterPro" id="IPR001763">
    <property type="entry name" value="Rhodanese-like_dom"/>
</dbReference>
<name>F5ZBE2_ALTNA</name>
<protein>
    <recommendedName>
        <fullName evidence="1">Rhodanese domain-containing protein</fullName>
    </recommendedName>
</protein>
<dbReference type="PROSITE" id="PS50206">
    <property type="entry name" value="RHODANESE_3"/>
    <property type="match status" value="1"/>
</dbReference>
<dbReference type="SUPFAM" id="SSF52821">
    <property type="entry name" value="Rhodanese/Cell cycle control phosphatase"/>
    <property type="match status" value="1"/>
</dbReference>
<dbReference type="Proteomes" id="UP000000683">
    <property type="component" value="Chromosome"/>
</dbReference>